<name>R4U0W4_9MOLU</name>
<keyword evidence="3" id="KW-1185">Reference proteome</keyword>
<evidence type="ECO:0000313" key="3">
    <source>
        <dbReference type="Proteomes" id="UP000013964"/>
    </source>
</evidence>
<gene>
    <name evidence="2" type="ORF">SCHRY_v1c03540</name>
</gene>
<dbReference type="HOGENOM" id="CLU_2540877_0_0_14"/>
<dbReference type="Proteomes" id="UP000013964">
    <property type="component" value="Chromosome"/>
</dbReference>
<dbReference type="RefSeq" id="WP_016338763.1">
    <property type="nucleotide sequence ID" value="NC_021280.1"/>
</dbReference>
<dbReference type="KEGG" id="scr:SCHRY_v1c03540"/>
<dbReference type="PATRIC" id="fig|1276227.3.peg.354"/>
<reference evidence="2 3" key="1">
    <citation type="journal article" date="2013" name="Genome Biol. Evol.">
        <title>Complete genomes of two dipteran-associated spiroplasmas provided insights into the origin, dynamics, and impacts of viral invasion in spiroplasma.</title>
        <authorList>
            <person name="Ku C."/>
            <person name="Lo W.S."/>
            <person name="Chen L.L."/>
            <person name="Kuo C.H."/>
        </authorList>
    </citation>
    <scope>NUCLEOTIDE SEQUENCE [LARGE SCALE GENOMIC DNA]</scope>
    <source>
        <strain evidence="2 3">DF-1</strain>
    </source>
</reference>
<organism evidence="2 3">
    <name type="scientific">Spiroplasma chrysopicola DF-1</name>
    <dbReference type="NCBI Taxonomy" id="1276227"/>
    <lineage>
        <taxon>Bacteria</taxon>
        <taxon>Bacillati</taxon>
        <taxon>Mycoplasmatota</taxon>
        <taxon>Mollicutes</taxon>
        <taxon>Entomoplasmatales</taxon>
        <taxon>Spiroplasmataceae</taxon>
        <taxon>Spiroplasma</taxon>
    </lineage>
</organism>
<evidence type="ECO:0000256" key="1">
    <source>
        <dbReference type="SAM" id="Coils"/>
    </source>
</evidence>
<dbReference type="STRING" id="1276227.SCHRY_v1c03540"/>
<evidence type="ECO:0000313" key="2">
    <source>
        <dbReference type="EMBL" id="AGM24937.1"/>
    </source>
</evidence>
<feature type="coiled-coil region" evidence="1">
    <location>
        <begin position="9"/>
        <end position="36"/>
    </location>
</feature>
<keyword evidence="1" id="KW-0175">Coiled coil</keyword>
<dbReference type="EMBL" id="CP005077">
    <property type="protein sequence ID" value="AGM24937.1"/>
    <property type="molecule type" value="Genomic_DNA"/>
</dbReference>
<protein>
    <submittedName>
        <fullName evidence="2">Uncharacterized protein</fullName>
    </submittedName>
</protein>
<sequence>MDFLQSDINEVLNQERKKLEDKILFLEDRLREEQNNNMKMRLTNSKIIGQNLENEMRANLVELYPWDTISTIDKAGKKQIYCK</sequence>
<proteinExistence type="predicted"/>
<accession>R4U0W4</accession>
<dbReference type="AlphaFoldDB" id="R4U0W4"/>